<evidence type="ECO:0000256" key="2">
    <source>
        <dbReference type="ARBA" id="ARBA00023002"/>
    </source>
</evidence>
<dbReference type="PANTHER" id="PTHR22604">
    <property type="entry name" value="OXIDOREDUCTASES"/>
    <property type="match status" value="1"/>
</dbReference>
<evidence type="ECO:0000256" key="10">
    <source>
        <dbReference type="ARBA" id="ARBA00049233"/>
    </source>
</evidence>
<dbReference type="InterPro" id="IPR036291">
    <property type="entry name" value="NAD(P)-bd_dom_sf"/>
</dbReference>
<keyword evidence="14" id="KW-1185">Reference proteome</keyword>
<dbReference type="AlphaFoldDB" id="A0A811KB61"/>
<accession>A0A811KB61</accession>
<dbReference type="GO" id="GO:0047115">
    <property type="term" value="F:trans-1,2-dihydrobenzene-1,2-diol dehydrogenase activity"/>
    <property type="evidence" value="ECO:0007669"/>
    <property type="project" value="UniProtKB-EC"/>
</dbReference>
<comment type="caution">
    <text evidence="13">The sequence shown here is derived from an EMBL/GenBank/DDBJ whole genome shotgun (WGS) entry which is preliminary data.</text>
</comment>
<dbReference type="Proteomes" id="UP000783686">
    <property type="component" value="Unassembled WGS sequence"/>
</dbReference>
<evidence type="ECO:0000256" key="7">
    <source>
        <dbReference type="ARBA" id="ARBA00042988"/>
    </source>
</evidence>
<evidence type="ECO:0000259" key="11">
    <source>
        <dbReference type="Pfam" id="PF01408"/>
    </source>
</evidence>
<comment type="catalytic activity">
    <reaction evidence="9">
        <text>(1R,2R)-1,2-dihydrobenzene-1,2-diol + NADP(+) = catechol + NADPH + H(+)</text>
        <dbReference type="Rhea" id="RHEA:16729"/>
        <dbReference type="ChEBI" id="CHEBI:10702"/>
        <dbReference type="ChEBI" id="CHEBI:15378"/>
        <dbReference type="ChEBI" id="CHEBI:18135"/>
        <dbReference type="ChEBI" id="CHEBI:57783"/>
        <dbReference type="ChEBI" id="CHEBI:58349"/>
        <dbReference type="EC" id="1.3.1.20"/>
    </reaction>
</comment>
<feature type="domain" description="Gfo/Idh/MocA-like oxidoreductase N-terminal" evidence="11">
    <location>
        <begin position="8"/>
        <end position="129"/>
    </location>
</feature>
<sequence length="340" mass="38814">MATEEKVLRWGILGSGQICNDFVLALDKAEHKHKVVAIAASSESRASDFIVKHNILEAKPYGSYDELLKDDNIDVVYIGLRNFLHQEFTVKALEAGKNVLCEKPFGLNLKQSEAMLEAAEKSGKLLVEGYWTLHFPIYRELDKILKEKAYGDVFNVEASFGYSLPSDFVNLERGETMLTTLGCYTIMIANFVYKTEGRIVDVDWERNDHGADKRTKLTLSFGEDKKAILRFDETQPLENKLKVNCKEALIEVDAPFWCPTKLTITTENGINTRECPLNDNRKEFNYPNSSGLRYEADHVYEMIFDNKTESNIVPLRFSRQVQKTVDEVRKVMGIEFPVDT</sequence>
<comment type="catalytic activity">
    <reaction evidence="10">
        <text>D-xylose + NADP(+) = D-xylono-1,5-lactone + NADPH + H(+)</text>
        <dbReference type="Rhea" id="RHEA:22000"/>
        <dbReference type="ChEBI" id="CHEBI:15378"/>
        <dbReference type="ChEBI" id="CHEBI:15867"/>
        <dbReference type="ChEBI" id="CHEBI:53455"/>
        <dbReference type="ChEBI" id="CHEBI:57783"/>
        <dbReference type="ChEBI" id="CHEBI:58349"/>
        <dbReference type="EC" id="1.1.1.179"/>
    </reaction>
</comment>
<evidence type="ECO:0000256" key="8">
    <source>
        <dbReference type="ARBA" id="ARBA00043025"/>
    </source>
</evidence>
<dbReference type="SUPFAM" id="SSF55347">
    <property type="entry name" value="Glyceraldehyde-3-phosphate dehydrogenase-like, C-terminal domain"/>
    <property type="match status" value="1"/>
</dbReference>
<evidence type="ECO:0000256" key="6">
    <source>
        <dbReference type="ARBA" id="ARBA00042926"/>
    </source>
</evidence>
<dbReference type="InterPro" id="IPR050984">
    <property type="entry name" value="Gfo/Idh/MocA_domain"/>
</dbReference>
<evidence type="ECO:0000256" key="1">
    <source>
        <dbReference type="ARBA" id="ARBA00010928"/>
    </source>
</evidence>
<name>A0A811KB61_9BILA</name>
<dbReference type="EC" id="1.3.1.20" evidence="3"/>
<dbReference type="GO" id="GO:0047837">
    <property type="term" value="F:D-xylose 1-dehydrogenase (NADP+) activity"/>
    <property type="evidence" value="ECO:0007669"/>
    <property type="project" value="UniProtKB-EC"/>
</dbReference>
<dbReference type="Proteomes" id="UP000614601">
    <property type="component" value="Unassembled WGS sequence"/>
</dbReference>
<dbReference type="InterPro" id="IPR000683">
    <property type="entry name" value="Gfo/Idh/MocA-like_OxRdtase_N"/>
</dbReference>
<protein>
    <recommendedName>
        <fullName evidence="5">Trans-1,2-dihydrobenzene-1,2-diol dehydrogenase</fullName>
        <ecNumber evidence="4">1.1.1.179</ecNumber>
        <ecNumber evidence="3">1.3.1.20</ecNumber>
    </recommendedName>
    <alternativeName>
        <fullName evidence="8">D-xylose 1-dehydrogenase</fullName>
    </alternativeName>
    <alternativeName>
        <fullName evidence="7">D-xylose-NADP dehydrogenase</fullName>
    </alternativeName>
    <alternativeName>
        <fullName evidence="6">Dimeric dihydrodiol dehydrogenase</fullName>
    </alternativeName>
</protein>
<proteinExistence type="inferred from homology"/>
<evidence type="ECO:0000256" key="9">
    <source>
        <dbReference type="ARBA" id="ARBA00047423"/>
    </source>
</evidence>
<reference evidence="13" key="1">
    <citation type="submission" date="2020-09" db="EMBL/GenBank/DDBJ databases">
        <authorList>
            <person name="Kikuchi T."/>
        </authorList>
    </citation>
    <scope>NUCLEOTIDE SEQUENCE</scope>
    <source>
        <strain evidence="13">SH1</strain>
    </source>
</reference>
<dbReference type="Pfam" id="PF01408">
    <property type="entry name" value="GFO_IDH_MocA"/>
    <property type="match status" value="1"/>
</dbReference>
<organism evidence="13 14">
    <name type="scientific">Bursaphelenchus okinawaensis</name>
    <dbReference type="NCBI Taxonomy" id="465554"/>
    <lineage>
        <taxon>Eukaryota</taxon>
        <taxon>Metazoa</taxon>
        <taxon>Ecdysozoa</taxon>
        <taxon>Nematoda</taxon>
        <taxon>Chromadorea</taxon>
        <taxon>Rhabditida</taxon>
        <taxon>Tylenchina</taxon>
        <taxon>Tylenchomorpha</taxon>
        <taxon>Aphelenchoidea</taxon>
        <taxon>Aphelenchoididae</taxon>
        <taxon>Bursaphelenchus</taxon>
    </lineage>
</organism>
<feature type="domain" description="GFO/IDH/MocA-like oxidoreductase" evidence="12">
    <location>
        <begin position="138"/>
        <end position="249"/>
    </location>
</feature>
<dbReference type="SUPFAM" id="SSF51735">
    <property type="entry name" value="NAD(P)-binding Rossmann-fold domains"/>
    <property type="match status" value="1"/>
</dbReference>
<evidence type="ECO:0000313" key="13">
    <source>
        <dbReference type="EMBL" id="CAD5212610.1"/>
    </source>
</evidence>
<dbReference type="Gene3D" id="3.30.360.10">
    <property type="entry name" value="Dihydrodipicolinate Reductase, domain 2"/>
    <property type="match status" value="1"/>
</dbReference>
<dbReference type="Gene3D" id="3.40.50.720">
    <property type="entry name" value="NAD(P)-binding Rossmann-like Domain"/>
    <property type="match status" value="1"/>
</dbReference>
<evidence type="ECO:0000259" key="12">
    <source>
        <dbReference type="Pfam" id="PF22725"/>
    </source>
</evidence>
<evidence type="ECO:0000313" key="14">
    <source>
        <dbReference type="Proteomes" id="UP000614601"/>
    </source>
</evidence>
<evidence type="ECO:0000256" key="5">
    <source>
        <dbReference type="ARBA" id="ARBA00040603"/>
    </source>
</evidence>
<dbReference type="EMBL" id="CAJFCW020000002">
    <property type="protein sequence ID" value="CAG9096896.1"/>
    <property type="molecule type" value="Genomic_DNA"/>
</dbReference>
<dbReference type="EC" id="1.1.1.179" evidence="4"/>
<dbReference type="Pfam" id="PF22725">
    <property type="entry name" value="GFO_IDH_MocA_C3"/>
    <property type="match status" value="1"/>
</dbReference>
<dbReference type="GO" id="GO:0000166">
    <property type="term" value="F:nucleotide binding"/>
    <property type="evidence" value="ECO:0007669"/>
    <property type="project" value="InterPro"/>
</dbReference>
<dbReference type="OrthoDB" id="2129491at2759"/>
<dbReference type="EMBL" id="CAJFDH010000002">
    <property type="protein sequence ID" value="CAD5212610.1"/>
    <property type="molecule type" value="Genomic_DNA"/>
</dbReference>
<dbReference type="InterPro" id="IPR055170">
    <property type="entry name" value="GFO_IDH_MocA-like_dom"/>
</dbReference>
<evidence type="ECO:0000256" key="4">
    <source>
        <dbReference type="ARBA" id="ARBA00038984"/>
    </source>
</evidence>
<comment type="similarity">
    <text evidence="1">Belongs to the Gfo/Idh/MocA family.</text>
</comment>
<gene>
    <name evidence="13" type="ORF">BOKJ2_LOCUS4411</name>
</gene>
<evidence type="ECO:0000256" key="3">
    <source>
        <dbReference type="ARBA" id="ARBA00038853"/>
    </source>
</evidence>
<keyword evidence="2" id="KW-0560">Oxidoreductase</keyword>
<dbReference type="PANTHER" id="PTHR22604:SF105">
    <property type="entry name" value="TRANS-1,2-DIHYDROBENZENE-1,2-DIOL DEHYDROGENASE"/>
    <property type="match status" value="1"/>
</dbReference>